<evidence type="ECO:0000313" key="1">
    <source>
        <dbReference type="EMBL" id="GAA5811141.1"/>
    </source>
</evidence>
<reference evidence="1 2" key="1">
    <citation type="submission" date="2024-04" db="EMBL/GenBank/DDBJ databases">
        <title>genome sequences of Mucor flavus KT1a and Helicostylum pulchrum KT1b strains isolated from the surface of a dry-aged beef.</title>
        <authorList>
            <person name="Toyotome T."/>
            <person name="Hosono M."/>
            <person name="Torimaru M."/>
            <person name="Fukuda K."/>
            <person name="Mikami N."/>
        </authorList>
    </citation>
    <scope>NUCLEOTIDE SEQUENCE [LARGE SCALE GENOMIC DNA]</scope>
    <source>
        <strain evidence="1 2">KT1a</strain>
    </source>
</reference>
<gene>
    <name evidence="1" type="ORF">MFLAVUS_004570</name>
</gene>
<keyword evidence="2" id="KW-1185">Reference proteome</keyword>
<name>A0ABP9YW90_9FUNG</name>
<dbReference type="EMBL" id="BAABUK010000009">
    <property type="protein sequence ID" value="GAA5811141.1"/>
    <property type="molecule type" value="Genomic_DNA"/>
</dbReference>
<evidence type="ECO:0008006" key="3">
    <source>
        <dbReference type="Google" id="ProtNLM"/>
    </source>
</evidence>
<organism evidence="1 2">
    <name type="scientific">Mucor flavus</name>
    <dbReference type="NCBI Taxonomy" id="439312"/>
    <lineage>
        <taxon>Eukaryota</taxon>
        <taxon>Fungi</taxon>
        <taxon>Fungi incertae sedis</taxon>
        <taxon>Mucoromycota</taxon>
        <taxon>Mucoromycotina</taxon>
        <taxon>Mucoromycetes</taxon>
        <taxon>Mucorales</taxon>
        <taxon>Mucorineae</taxon>
        <taxon>Mucoraceae</taxon>
        <taxon>Mucor</taxon>
    </lineage>
</organism>
<protein>
    <recommendedName>
        <fullName evidence="3">Albumin 1</fullName>
    </recommendedName>
</protein>
<sequence length="50" mass="5392">MFVCLISYIQAAAVLEGGRPCIVGLHDCPDTETCIIQEANFGHCGKIILK</sequence>
<dbReference type="Proteomes" id="UP001473302">
    <property type="component" value="Unassembled WGS sequence"/>
</dbReference>
<proteinExistence type="predicted"/>
<comment type="caution">
    <text evidence="1">The sequence shown here is derived from an EMBL/GenBank/DDBJ whole genome shotgun (WGS) entry which is preliminary data.</text>
</comment>
<evidence type="ECO:0000313" key="2">
    <source>
        <dbReference type="Proteomes" id="UP001473302"/>
    </source>
</evidence>
<accession>A0ABP9YW90</accession>